<sequence length="87" mass="9137">MDCHGSGPQGNKCHGSRASVIISFGDSPIKSPALMTGPSNSRPIVNRHIKPNPRSAACSVGAEVGDLQESPLLTSCNPTLRWPLLSM</sequence>
<dbReference type="EMBL" id="WNTK01000001">
    <property type="protein sequence ID" value="KAG9492299.1"/>
    <property type="molecule type" value="Genomic_DNA"/>
</dbReference>
<dbReference type="AlphaFoldDB" id="A0A8J6FT34"/>
<proteinExistence type="predicted"/>
<protein>
    <submittedName>
        <fullName evidence="1">Uncharacterized protein</fullName>
    </submittedName>
</protein>
<evidence type="ECO:0000313" key="1">
    <source>
        <dbReference type="EMBL" id="KAG9492299.1"/>
    </source>
</evidence>
<gene>
    <name evidence="1" type="ORF">GDO78_000685</name>
</gene>
<keyword evidence="2" id="KW-1185">Reference proteome</keyword>
<evidence type="ECO:0000313" key="2">
    <source>
        <dbReference type="Proteomes" id="UP000770717"/>
    </source>
</evidence>
<organism evidence="1 2">
    <name type="scientific">Eleutherodactylus coqui</name>
    <name type="common">Puerto Rican coqui</name>
    <dbReference type="NCBI Taxonomy" id="57060"/>
    <lineage>
        <taxon>Eukaryota</taxon>
        <taxon>Metazoa</taxon>
        <taxon>Chordata</taxon>
        <taxon>Craniata</taxon>
        <taxon>Vertebrata</taxon>
        <taxon>Euteleostomi</taxon>
        <taxon>Amphibia</taxon>
        <taxon>Batrachia</taxon>
        <taxon>Anura</taxon>
        <taxon>Neobatrachia</taxon>
        <taxon>Hyloidea</taxon>
        <taxon>Eleutherodactylidae</taxon>
        <taxon>Eleutherodactylinae</taxon>
        <taxon>Eleutherodactylus</taxon>
        <taxon>Eleutherodactylus</taxon>
    </lineage>
</organism>
<name>A0A8J6FT34_ELECQ</name>
<accession>A0A8J6FT34</accession>
<comment type="caution">
    <text evidence="1">The sequence shown here is derived from an EMBL/GenBank/DDBJ whole genome shotgun (WGS) entry which is preliminary data.</text>
</comment>
<reference evidence="1" key="1">
    <citation type="thesis" date="2020" institute="ProQuest LLC" country="789 East Eisenhower Parkway, Ann Arbor, MI, USA">
        <title>Comparative Genomics and Chromosome Evolution.</title>
        <authorList>
            <person name="Mudd A.B."/>
        </authorList>
    </citation>
    <scope>NUCLEOTIDE SEQUENCE</scope>
    <source>
        <strain evidence="1">HN-11 Male</strain>
        <tissue evidence="1">Kidney and liver</tissue>
    </source>
</reference>
<dbReference type="Proteomes" id="UP000770717">
    <property type="component" value="Unassembled WGS sequence"/>
</dbReference>